<dbReference type="PANTHER" id="PTHR46523:SF1">
    <property type="entry name" value="DCTP PYROPHOSPHATASE 1"/>
    <property type="match status" value="1"/>
</dbReference>
<dbReference type="GO" id="GO:0042262">
    <property type="term" value="P:DNA protection"/>
    <property type="evidence" value="ECO:0007669"/>
    <property type="project" value="TreeGrafter"/>
</dbReference>
<sequence>MATIHELTSKIVKFRDERDWNKYHTPRNLAISLVVELGELLEHFQWKNDDEILKLAQKPDKREKIEEELADVAIYLFLLANELSIDLETAILNKIKKNEEKYPVDLVKGKYVKYTELRRK</sequence>
<dbReference type="RefSeq" id="WP_062371346.1">
    <property type="nucleotide sequence ID" value="NZ_CP007140.1"/>
</dbReference>
<keyword evidence="2" id="KW-1185">Reference proteome</keyword>
<dbReference type="GO" id="GO:0047840">
    <property type="term" value="F:dCTP diphosphatase activity"/>
    <property type="evidence" value="ECO:0007669"/>
    <property type="project" value="TreeGrafter"/>
</dbReference>
<dbReference type="Gene3D" id="1.10.287.1080">
    <property type="entry name" value="MazG-like"/>
    <property type="match status" value="1"/>
</dbReference>
<dbReference type="GO" id="GO:0005829">
    <property type="term" value="C:cytosol"/>
    <property type="evidence" value="ECO:0007669"/>
    <property type="project" value="TreeGrafter"/>
</dbReference>
<dbReference type="PANTHER" id="PTHR46523">
    <property type="entry name" value="DCTP PYROPHOSPHATASE 1"/>
    <property type="match status" value="1"/>
</dbReference>
<evidence type="ECO:0000313" key="1">
    <source>
        <dbReference type="EMBL" id="AJC71525.1"/>
    </source>
</evidence>
<dbReference type="InterPro" id="IPR025984">
    <property type="entry name" value="DCTPP"/>
</dbReference>
<evidence type="ECO:0000313" key="2">
    <source>
        <dbReference type="Proteomes" id="UP000062043"/>
    </source>
</evidence>
<dbReference type="GeneID" id="27134929"/>
<dbReference type="AlphaFoldDB" id="A0A0X1KJV8"/>
<dbReference type="OrthoDB" id="147562at2157"/>
<reference evidence="1 2" key="1">
    <citation type="submission" date="2014-01" db="EMBL/GenBank/DDBJ databases">
        <title>Genome sequencing of Thermococcus guaymasensis.</title>
        <authorList>
            <person name="Zhang X."/>
            <person name="Alvare G."/>
            <person name="Fristensky B."/>
            <person name="Chen L."/>
            <person name="Suen T."/>
            <person name="Chen Q."/>
            <person name="Ma K."/>
        </authorList>
    </citation>
    <scope>NUCLEOTIDE SEQUENCE [LARGE SCALE GENOMIC DNA]</scope>
    <source>
        <strain evidence="1 2">DSM 11113</strain>
    </source>
</reference>
<dbReference type="PATRIC" id="fig|1432656.3.peg.887"/>
<dbReference type="PIRSF" id="PIRSF029826">
    <property type="entry name" value="UCP029826_pph"/>
    <property type="match status" value="1"/>
</dbReference>
<dbReference type="CDD" id="cd11537">
    <property type="entry name" value="NTP-PPase_RS21-C6_like"/>
    <property type="match status" value="1"/>
</dbReference>
<keyword evidence="1" id="KW-0378">Hydrolase</keyword>
<name>A0A0X1KJV8_9EURY</name>
<dbReference type="STRING" id="1432656.X802_04575"/>
<dbReference type="EMBL" id="CP007140">
    <property type="protein sequence ID" value="AJC71525.1"/>
    <property type="molecule type" value="Genomic_DNA"/>
</dbReference>
<dbReference type="InterPro" id="IPR052555">
    <property type="entry name" value="dCTP_Pyrophosphatase"/>
</dbReference>
<dbReference type="Pfam" id="PF12643">
    <property type="entry name" value="MazG-like"/>
    <property type="match status" value="1"/>
</dbReference>
<gene>
    <name evidence="1" type="ORF">X802_04575</name>
</gene>
<dbReference type="KEGG" id="tgy:X802_04575"/>
<dbReference type="SUPFAM" id="SSF101386">
    <property type="entry name" value="all-alpha NTP pyrophosphatases"/>
    <property type="match status" value="1"/>
</dbReference>
<organism evidence="1 2">
    <name type="scientific">Thermococcus guaymasensis DSM 11113</name>
    <dbReference type="NCBI Taxonomy" id="1432656"/>
    <lineage>
        <taxon>Archaea</taxon>
        <taxon>Methanobacteriati</taxon>
        <taxon>Methanobacteriota</taxon>
        <taxon>Thermococci</taxon>
        <taxon>Thermococcales</taxon>
        <taxon>Thermococcaceae</taxon>
        <taxon>Thermococcus</taxon>
    </lineage>
</organism>
<dbReference type="GO" id="GO:0006253">
    <property type="term" value="P:dCTP catabolic process"/>
    <property type="evidence" value="ECO:0007669"/>
    <property type="project" value="TreeGrafter"/>
</dbReference>
<proteinExistence type="predicted"/>
<accession>A0A0X1KJV8</accession>
<protein>
    <submittedName>
        <fullName evidence="1">Nucleotide pyrophosphohydrolase</fullName>
    </submittedName>
</protein>
<dbReference type="Proteomes" id="UP000062043">
    <property type="component" value="Chromosome"/>
</dbReference>